<name>A0A8K0GG73_IGNLU</name>
<evidence type="ECO:0000313" key="7">
    <source>
        <dbReference type="Proteomes" id="UP000801492"/>
    </source>
</evidence>
<dbReference type="GO" id="GO:0032259">
    <property type="term" value="P:methylation"/>
    <property type="evidence" value="ECO:0007669"/>
    <property type="project" value="UniProtKB-KW"/>
</dbReference>
<keyword evidence="7" id="KW-1185">Reference proteome</keyword>
<gene>
    <name evidence="6" type="ORF">ILUMI_05609</name>
</gene>
<evidence type="ECO:0000313" key="6">
    <source>
        <dbReference type="EMBL" id="KAF2900567.1"/>
    </source>
</evidence>
<sequence>MSFSRPDKFPTVNADEMVIFKNFSTHLWEGKVPLHPLNNLRIPWIVDGIAEAGLISKDKVGSSKPLEGLKILDVECGGVIVSEALSGYGCTVVGIDPCTDMIHVAKQHMALNPSLTNITYINETIEEYSEKHFEEYDAVIVTEVIDHVDEPDLFLDLCCRCLKPGGPIFVTTFNKTWDCLVHSNHRLGIYSWRNT</sequence>
<dbReference type="SUPFAM" id="SSF53335">
    <property type="entry name" value="S-adenosyl-L-methionine-dependent methyltransferases"/>
    <property type="match status" value="1"/>
</dbReference>
<dbReference type="PANTHER" id="PTHR43464:SF19">
    <property type="entry name" value="UBIQUINONE BIOSYNTHESIS O-METHYLTRANSFERASE, MITOCHONDRIAL"/>
    <property type="match status" value="1"/>
</dbReference>
<evidence type="ECO:0000256" key="4">
    <source>
        <dbReference type="ARBA" id="ARBA00022691"/>
    </source>
</evidence>
<dbReference type="PANTHER" id="PTHR43464">
    <property type="entry name" value="METHYLTRANSFERASE"/>
    <property type="match status" value="1"/>
</dbReference>
<dbReference type="CDD" id="cd02440">
    <property type="entry name" value="AdoMet_MTases"/>
    <property type="match status" value="1"/>
</dbReference>
<dbReference type="EMBL" id="VTPC01002111">
    <property type="protein sequence ID" value="KAF2900567.1"/>
    <property type="molecule type" value="Genomic_DNA"/>
</dbReference>
<evidence type="ECO:0000256" key="3">
    <source>
        <dbReference type="ARBA" id="ARBA00022688"/>
    </source>
</evidence>
<feature type="domain" description="Methyltransferase type 11" evidence="5">
    <location>
        <begin position="72"/>
        <end position="169"/>
    </location>
</feature>
<dbReference type="InterPro" id="IPR010233">
    <property type="entry name" value="UbiG_MeTrfase"/>
</dbReference>
<organism evidence="6 7">
    <name type="scientific">Ignelater luminosus</name>
    <name type="common">Cucubano</name>
    <name type="synonym">Pyrophorus luminosus</name>
    <dbReference type="NCBI Taxonomy" id="2038154"/>
    <lineage>
        <taxon>Eukaryota</taxon>
        <taxon>Metazoa</taxon>
        <taxon>Ecdysozoa</taxon>
        <taxon>Arthropoda</taxon>
        <taxon>Hexapoda</taxon>
        <taxon>Insecta</taxon>
        <taxon>Pterygota</taxon>
        <taxon>Neoptera</taxon>
        <taxon>Endopterygota</taxon>
        <taxon>Coleoptera</taxon>
        <taxon>Polyphaga</taxon>
        <taxon>Elateriformia</taxon>
        <taxon>Elateroidea</taxon>
        <taxon>Elateridae</taxon>
        <taxon>Agrypninae</taxon>
        <taxon>Pyrophorini</taxon>
        <taxon>Ignelater</taxon>
    </lineage>
</organism>
<dbReference type="Gene3D" id="3.40.50.150">
    <property type="entry name" value="Vaccinia Virus protein VP39"/>
    <property type="match status" value="1"/>
</dbReference>
<dbReference type="GO" id="GO:0005739">
    <property type="term" value="C:mitochondrion"/>
    <property type="evidence" value="ECO:0007669"/>
    <property type="project" value="TreeGrafter"/>
</dbReference>
<protein>
    <recommendedName>
        <fullName evidence="5">Methyltransferase type 11 domain-containing protein</fullName>
    </recommendedName>
</protein>
<dbReference type="InterPro" id="IPR013216">
    <property type="entry name" value="Methyltransf_11"/>
</dbReference>
<dbReference type="InterPro" id="IPR029063">
    <property type="entry name" value="SAM-dependent_MTases_sf"/>
</dbReference>
<evidence type="ECO:0000256" key="1">
    <source>
        <dbReference type="ARBA" id="ARBA00022603"/>
    </source>
</evidence>
<keyword evidence="3" id="KW-0831">Ubiquinone biosynthesis</keyword>
<reference evidence="6" key="1">
    <citation type="submission" date="2019-08" db="EMBL/GenBank/DDBJ databases">
        <title>The genome of the North American firefly Photinus pyralis.</title>
        <authorList>
            <consortium name="Photinus pyralis genome working group"/>
            <person name="Fallon T.R."/>
            <person name="Sander Lower S.E."/>
            <person name="Weng J.-K."/>
        </authorList>
    </citation>
    <scope>NUCLEOTIDE SEQUENCE</scope>
    <source>
        <strain evidence="6">TRF0915ILg1</strain>
        <tissue evidence="6">Whole body</tissue>
    </source>
</reference>
<keyword evidence="4" id="KW-0949">S-adenosyl-L-methionine</keyword>
<proteinExistence type="predicted"/>
<accession>A0A8K0GG73</accession>
<dbReference type="Proteomes" id="UP000801492">
    <property type="component" value="Unassembled WGS sequence"/>
</dbReference>
<dbReference type="GO" id="GO:0010420">
    <property type="term" value="F:polyprenyldihydroxybenzoate methyltransferase activity"/>
    <property type="evidence" value="ECO:0007669"/>
    <property type="project" value="InterPro"/>
</dbReference>
<dbReference type="AlphaFoldDB" id="A0A8K0GG73"/>
<dbReference type="GO" id="GO:0061542">
    <property type="term" value="F:3-demethylubiquinol 3-O-methyltransferase activity"/>
    <property type="evidence" value="ECO:0007669"/>
    <property type="project" value="InterPro"/>
</dbReference>
<dbReference type="NCBIfam" id="TIGR01983">
    <property type="entry name" value="UbiG"/>
    <property type="match status" value="1"/>
</dbReference>
<evidence type="ECO:0000256" key="2">
    <source>
        <dbReference type="ARBA" id="ARBA00022679"/>
    </source>
</evidence>
<comment type="caution">
    <text evidence="6">The sequence shown here is derived from an EMBL/GenBank/DDBJ whole genome shotgun (WGS) entry which is preliminary data.</text>
</comment>
<dbReference type="OrthoDB" id="6815431at2759"/>
<keyword evidence="1" id="KW-0489">Methyltransferase</keyword>
<dbReference type="Pfam" id="PF08241">
    <property type="entry name" value="Methyltransf_11"/>
    <property type="match status" value="1"/>
</dbReference>
<evidence type="ECO:0000259" key="5">
    <source>
        <dbReference type="Pfam" id="PF08241"/>
    </source>
</evidence>
<keyword evidence="2" id="KW-0808">Transferase</keyword>